<sequence>MTTPQPSKGPDRVPTPANYQEFADAVIDADGEWIEMEIGHIRASHGTSIERQIGHLVAEVSVRNGTAYGRMRRSNTEE</sequence>
<reference evidence="1" key="1">
    <citation type="journal article" date="2015" name="Nature">
        <title>Complex archaea that bridge the gap between prokaryotes and eukaryotes.</title>
        <authorList>
            <person name="Spang A."/>
            <person name="Saw J.H."/>
            <person name="Jorgensen S.L."/>
            <person name="Zaremba-Niedzwiedzka K."/>
            <person name="Martijn J."/>
            <person name="Lind A.E."/>
            <person name="van Eijk R."/>
            <person name="Schleper C."/>
            <person name="Guy L."/>
            <person name="Ettema T.J."/>
        </authorList>
    </citation>
    <scope>NUCLEOTIDE SEQUENCE</scope>
</reference>
<gene>
    <name evidence="1" type="ORF">LCGC14_0984450</name>
</gene>
<protein>
    <submittedName>
        <fullName evidence="1">Uncharacterized protein</fullName>
    </submittedName>
</protein>
<name>A0A0F9N7M3_9ZZZZ</name>
<comment type="caution">
    <text evidence="1">The sequence shown here is derived from an EMBL/GenBank/DDBJ whole genome shotgun (WGS) entry which is preliminary data.</text>
</comment>
<evidence type="ECO:0000313" key="1">
    <source>
        <dbReference type="EMBL" id="KKN15595.1"/>
    </source>
</evidence>
<proteinExistence type="predicted"/>
<organism evidence="1">
    <name type="scientific">marine sediment metagenome</name>
    <dbReference type="NCBI Taxonomy" id="412755"/>
    <lineage>
        <taxon>unclassified sequences</taxon>
        <taxon>metagenomes</taxon>
        <taxon>ecological metagenomes</taxon>
    </lineage>
</organism>
<dbReference type="AlphaFoldDB" id="A0A0F9N7M3"/>
<accession>A0A0F9N7M3</accession>
<dbReference type="EMBL" id="LAZR01003697">
    <property type="protein sequence ID" value="KKN15595.1"/>
    <property type="molecule type" value="Genomic_DNA"/>
</dbReference>